<dbReference type="GO" id="GO:0000049">
    <property type="term" value="F:tRNA binding"/>
    <property type="evidence" value="ECO:0007669"/>
    <property type="project" value="UniProtKB-UniRule"/>
</dbReference>
<dbReference type="InterPro" id="IPR022923">
    <property type="entry name" value="TRM1_arc_bac"/>
</dbReference>
<keyword evidence="3 8" id="KW-0808">Transferase</keyword>
<comment type="catalytic activity">
    <reaction evidence="8">
        <text>guanosine(26) in tRNA + 2 S-adenosyl-L-methionine = N(2)-dimethylguanosine(26) in tRNA + 2 S-adenosyl-L-homocysteine + 2 H(+)</text>
        <dbReference type="Rhea" id="RHEA:43140"/>
        <dbReference type="Rhea" id="RHEA-COMP:10359"/>
        <dbReference type="Rhea" id="RHEA-COMP:10360"/>
        <dbReference type="ChEBI" id="CHEBI:15378"/>
        <dbReference type="ChEBI" id="CHEBI:57856"/>
        <dbReference type="ChEBI" id="CHEBI:59789"/>
        <dbReference type="ChEBI" id="CHEBI:74269"/>
        <dbReference type="ChEBI" id="CHEBI:74513"/>
        <dbReference type="EC" id="2.1.1.216"/>
    </reaction>
</comment>
<feature type="binding site" evidence="8">
    <location>
        <position position="82"/>
    </location>
    <ligand>
        <name>S-adenosyl-L-methionine</name>
        <dbReference type="ChEBI" id="CHEBI:59789"/>
    </ligand>
</feature>
<dbReference type="OrthoDB" id="372177at2157"/>
<gene>
    <name evidence="8 11" type="primary">trm1</name>
    <name evidence="11" type="ORF">BN996_02750</name>
</gene>
<name>A0A0D6JTN0_9EURY</name>
<keyword evidence="4 8" id="KW-0949">S-adenosyl-L-methionine</keyword>
<evidence type="ECO:0000256" key="2">
    <source>
        <dbReference type="ARBA" id="ARBA00022603"/>
    </source>
</evidence>
<comment type="caution">
    <text evidence="8">Lacks conserved residue(s) required for the propagation of feature annotation.</text>
</comment>
<dbReference type="EMBL" id="CSTE01000002">
    <property type="protein sequence ID" value="CQR51427.1"/>
    <property type="molecule type" value="Genomic_DNA"/>
</dbReference>
<keyword evidence="2 8" id="KW-0489">Methyltransferase</keyword>
<keyword evidence="12" id="KW-1185">Reference proteome</keyword>
<feature type="binding site" evidence="8">
    <location>
        <position position="237"/>
    </location>
    <ligand>
        <name>Zn(2+)</name>
        <dbReference type="ChEBI" id="CHEBI:29105"/>
    </ligand>
</feature>
<evidence type="ECO:0000256" key="10">
    <source>
        <dbReference type="SAM" id="MobiDB-lite"/>
    </source>
</evidence>
<keyword evidence="5 8" id="KW-0819">tRNA processing</keyword>
<feature type="binding site" evidence="8">
    <location>
        <position position="257"/>
    </location>
    <ligand>
        <name>Zn(2+)</name>
        <dbReference type="ChEBI" id="CHEBI:29105"/>
    </ligand>
</feature>
<dbReference type="InterPro" id="IPR002905">
    <property type="entry name" value="Trm1"/>
</dbReference>
<dbReference type="Gene3D" id="3.40.50.150">
    <property type="entry name" value="Vaccinia Virus protein VP39"/>
    <property type="match status" value="1"/>
</dbReference>
<dbReference type="GO" id="GO:0160104">
    <property type="term" value="F:tRNA (guanine(26)-N2)-dimethyltransferase activity"/>
    <property type="evidence" value="ECO:0007669"/>
    <property type="project" value="UniProtKB-UniRule"/>
</dbReference>
<sequence length="376" mass="40904">MHVSEGGVEIEVPDARDGASAGTGDDVFYNPTQELNRDITAAVLRAFREREPRAESYLDAMAASGIRGVRAAAEGYDVTCADLDTDAVELAQSNLDRAGNGGEAVHRNANALMYDSVFDVVDLDPFGTPMPFADPAFANTRDLVCVTATDTAPLCGAHQKSGIRKYGCLPQNTDYHPEMGLRTLLGAMVRTAARYDKAAVPILSHATRHYARAYLELDERATKADELLESTGFVYHCEDCLHREAERSLIAHPPESCANCDSTRILEAGPIWLGPVSEPAFAEAVRDEVTEDFGTAKRARKLLDTLAVELDAPTHFDQHRLCKLWGRSASKMETFLETLRDAGYDATPAHYHGTAFKTDATVAEIREATAALDPEA</sequence>
<dbReference type="Pfam" id="PF02005">
    <property type="entry name" value="TRM"/>
    <property type="match status" value="1"/>
</dbReference>
<dbReference type="Gene3D" id="3.30.56.70">
    <property type="entry name" value="N2,N2-dimethylguanosine tRNA methyltransferase, C-terminal domain"/>
    <property type="match status" value="1"/>
</dbReference>
<comment type="function">
    <text evidence="8">Dimethylates a single guanine residue at position 26 of a number of tRNAs using S-adenosyl-L-methionine as donor of the methyl groups.</text>
</comment>
<accession>A0A0D6JTN0</accession>
<keyword evidence="1 8" id="KW-0820">tRNA-binding</keyword>
<feature type="binding site" evidence="8">
    <location>
        <position position="260"/>
    </location>
    <ligand>
        <name>Zn(2+)</name>
        <dbReference type="ChEBI" id="CHEBI:29105"/>
    </ligand>
</feature>
<feature type="binding site" evidence="8">
    <location>
        <position position="109"/>
    </location>
    <ligand>
        <name>S-adenosyl-L-methionine</name>
        <dbReference type="ChEBI" id="CHEBI:59789"/>
    </ligand>
</feature>
<keyword evidence="6 8" id="KW-0694">RNA-binding</keyword>
<dbReference type="SUPFAM" id="SSF53335">
    <property type="entry name" value="S-adenosyl-L-methionine-dependent methyltransferases"/>
    <property type="match status" value="1"/>
</dbReference>
<dbReference type="NCBIfam" id="NF003327">
    <property type="entry name" value="PRK04338.1-1"/>
    <property type="match status" value="1"/>
</dbReference>
<evidence type="ECO:0000313" key="12">
    <source>
        <dbReference type="Proteomes" id="UP000198902"/>
    </source>
</evidence>
<evidence type="ECO:0000256" key="1">
    <source>
        <dbReference type="ARBA" id="ARBA00022555"/>
    </source>
</evidence>
<dbReference type="GO" id="GO:0002940">
    <property type="term" value="P:tRNA N2-guanine methylation"/>
    <property type="evidence" value="ECO:0007669"/>
    <property type="project" value="TreeGrafter"/>
</dbReference>
<reference evidence="12" key="1">
    <citation type="submission" date="2015-03" db="EMBL/GenBank/DDBJ databases">
        <authorList>
            <person name="Urmite Genomes"/>
        </authorList>
    </citation>
    <scope>NUCLEOTIDE SEQUENCE [LARGE SCALE GENOMIC DNA]</scope>
    <source>
        <strain evidence="12">Arc-Hr</strain>
    </source>
</reference>
<evidence type="ECO:0000256" key="5">
    <source>
        <dbReference type="ARBA" id="ARBA00022694"/>
    </source>
</evidence>
<evidence type="ECO:0000256" key="4">
    <source>
        <dbReference type="ARBA" id="ARBA00022691"/>
    </source>
</evidence>
<evidence type="ECO:0000256" key="3">
    <source>
        <dbReference type="ARBA" id="ARBA00022679"/>
    </source>
</evidence>
<comment type="similarity">
    <text evidence="8 9">Belongs to the class I-like SAM-binding methyltransferase superfamily. Trm1 family.</text>
</comment>
<evidence type="ECO:0000256" key="6">
    <source>
        <dbReference type="ARBA" id="ARBA00022884"/>
    </source>
</evidence>
<dbReference type="PANTHER" id="PTHR10631:SF3">
    <property type="entry name" value="TRNA (GUANINE(26)-N(2))-DIMETHYLTRANSFERASE"/>
    <property type="match status" value="1"/>
</dbReference>
<dbReference type="EC" id="2.1.1.216" evidence="7 8"/>
<dbReference type="InterPro" id="IPR042296">
    <property type="entry name" value="tRNA_met_Trm1_C"/>
</dbReference>
<dbReference type="NCBIfam" id="TIGR00308">
    <property type="entry name" value="TRM1"/>
    <property type="match status" value="1"/>
</dbReference>
<proteinExistence type="inferred from homology"/>
<dbReference type="RefSeq" id="WP_089779771.1">
    <property type="nucleotide sequence ID" value="NZ_CABLRR010000002.1"/>
</dbReference>
<dbReference type="Proteomes" id="UP000198902">
    <property type="component" value="Unassembled WGS sequence"/>
</dbReference>
<evidence type="ECO:0000256" key="7">
    <source>
        <dbReference type="ARBA" id="ARBA00039099"/>
    </source>
</evidence>
<evidence type="ECO:0000256" key="8">
    <source>
        <dbReference type="HAMAP-Rule" id="MF_00290"/>
    </source>
</evidence>
<keyword evidence="8" id="KW-0479">Metal-binding</keyword>
<keyword evidence="8" id="KW-0862">Zinc</keyword>
<dbReference type="PROSITE" id="PS51626">
    <property type="entry name" value="SAM_MT_TRM1"/>
    <property type="match status" value="1"/>
</dbReference>
<feature type="binding site" evidence="8">
    <location>
        <position position="240"/>
    </location>
    <ligand>
        <name>Zn(2+)</name>
        <dbReference type="ChEBI" id="CHEBI:29105"/>
    </ligand>
</feature>
<dbReference type="PANTHER" id="PTHR10631">
    <property type="entry name" value="N 2 ,N 2 -DIMETHYLGUANOSINE TRNA METHYLTRANSFERASE"/>
    <property type="match status" value="1"/>
</dbReference>
<protein>
    <recommendedName>
        <fullName evidence="7 8">tRNA (guanine(26)-N(2))-dimethyltransferase</fullName>
        <ecNumber evidence="7 8">2.1.1.216</ecNumber>
    </recommendedName>
    <alternativeName>
        <fullName evidence="8">tRNA 2,2-dimethylguanosine-26 methyltransferase</fullName>
    </alternativeName>
    <alternativeName>
        <fullName evidence="8">tRNA(guanine-26,N(2)-N(2)) methyltransferase</fullName>
    </alternativeName>
    <alternativeName>
        <fullName evidence="8">tRNA(m(2,2)G26)dimethyltransferase</fullName>
    </alternativeName>
</protein>
<feature type="binding site" evidence="8">
    <location>
        <position position="67"/>
    </location>
    <ligand>
        <name>S-adenosyl-L-methionine</name>
        <dbReference type="ChEBI" id="CHEBI:59789"/>
    </ligand>
</feature>
<dbReference type="AlphaFoldDB" id="A0A0D6JTN0"/>
<dbReference type="HAMAP" id="MF_00290">
    <property type="entry name" value="tRNA_dimethyltr_TRM1"/>
    <property type="match status" value="1"/>
</dbReference>
<evidence type="ECO:0000256" key="9">
    <source>
        <dbReference type="PROSITE-ProRule" id="PRU00958"/>
    </source>
</evidence>
<dbReference type="InterPro" id="IPR029063">
    <property type="entry name" value="SAM-dependent_MTases_sf"/>
</dbReference>
<feature type="region of interest" description="Disordered" evidence="10">
    <location>
        <begin position="1"/>
        <end position="24"/>
    </location>
</feature>
<organism evidence="11 12">
    <name type="scientific">Haloferax massiliensis</name>
    <dbReference type="NCBI Taxonomy" id="1476858"/>
    <lineage>
        <taxon>Archaea</taxon>
        <taxon>Methanobacteriati</taxon>
        <taxon>Methanobacteriota</taxon>
        <taxon>Stenosarchaea group</taxon>
        <taxon>Halobacteria</taxon>
        <taxon>Halobacteriales</taxon>
        <taxon>Haloferacaceae</taxon>
        <taxon>Haloferax</taxon>
    </lineage>
</organism>
<evidence type="ECO:0000313" key="11">
    <source>
        <dbReference type="EMBL" id="CQR51427.1"/>
    </source>
</evidence>
<feature type="binding site" evidence="8">
    <location>
        <position position="37"/>
    </location>
    <ligand>
        <name>S-adenosyl-L-methionine</name>
        <dbReference type="ChEBI" id="CHEBI:59789"/>
    </ligand>
</feature>
<dbReference type="GO" id="GO:0046872">
    <property type="term" value="F:metal ion binding"/>
    <property type="evidence" value="ECO:0007669"/>
    <property type="project" value="UniProtKB-KW"/>
</dbReference>